<evidence type="ECO:0000313" key="1">
    <source>
        <dbReference type="EMBL" id="MBC2593256.1"/>
    </source>
</evidence>
<proteinExistence type="predicted"/>
<evidence type="ECO:0000313" key="2">
    <source>
        <dbReference type="Proteomes" id="UP000546464"/>
    </source>
</evidence>
<dbReference type="RefSeq" id="WP_185674268.1">
    <property type="nucleotide sequence ID" value="NZ_JACHVB010000013.1"/>
</dbReference>
<dbReference type="AlphaFoldDB" id="A0A842HC39"/>
<dbReference type="EMBL" id="JACHVB010000013">
    <property type="protein sequence ID" value="MBC2593256.1"/>
    <property type="molecule type" value="Genomic_DNA"/>
</dbReference>
<protein>
    <recommendedName>
        <fullName evidence="3">Carbohydrate-binding domain-containing protein</fullName>
    </recommendedName>
</protein>
<keyword evidence="2" id="KW-1185">Reference proteome</keyword>
<dbReference type="Proteomes" id="UP000546464">
    <property type="component" value="Unassembled WGS sequence"/>
</dbReference>
<sequence>MALSIPQNSSVFLNLAQPWNNELDANFKPTIVELSWRSDALIVNAQLTDSDVMSAATADNQRMWELGDVFEAFLMIEGRDDYVELHVTPNHFRMHVAKPNVQGQLSPEADPLAFEEMLVAPVGFSSHVTRSENGWKVSMAIPPEVLGLERFSEGLRLRGSFCRYDAASDHALILSTSASHPVIAFHRPDEWAELVLEIE</sequence>
<organism evidence="1 2">
    <name type="scientific">Ruficoccus amylovorans</name>
    <dbReference type="NCBI Taxonomy" id="1804625"/>
    <lineage>
        <taxon>Bacteria</taxon>
        <taxon>Pseudomonadati</taxon>
        <taxon>Verrucomicrobiota</taxon>
        <taxon>Opitutia</taxon>
        <taxon>Puniceicoccales</taxon>
        <taxon>Cerasicoccaceae</taxon>
        <taxon>Ruficoccus</taxon>
    </lineage>
</organism>
<accession>A0A842HC39</accession>
<comment type="caution">
    <text evidence="1">The sequence shown here is derived from an EMBL/GenBank/DDBJ whole genome shotgun (WGS) entry which is preliminary data.</text>
</comment>
<gene>
    <name evidence="1" type="ORF">H5P28_03180</name>
</gene>
<dbReference type="SUPFAM" id="SSF49344">
    <property type="entry name" value="CBD9-like"/>
    <property type="match status" value="1"/>
</dbReference>
<dbReference type="Gene3D" id="2.60.40.1190">
    <property type="match status" value="1"/>
</dbReference>
<evidence type="ECO:0008006" key="3">
    <source>
        <dbReference type="Google" id="ProtNLM"/>
    </source>
</evidence>
<reference evidence="1 2" key="1">
    <citation type="submission" date="2020-07" db="EMBL/GenBank/DDBJ databases">
        <authorList>
            <person name="Feng X."/>
        </authorList>
    </citation>
    <scope>NUCLEOTIDE SEQUENCE [LARGE SCALE GENOMIC DNA]</scope>
    <source>
        <strain evidence="1 2">JCM31066</strain>
    </source>
</reference>
<name>A0A842HC39_9BACT</name>